<gene>
    <name evidence="1" type="ORF">C5695_05375</name>
</gene>
<dbReference type="InterPro" id="IPR011664">
    <property type="entry name" value="Abi_system_AbiD/AbiF-like"/>
</dbReference>
<accession>A0AAD0HLQ1</accession>
<sequence>MEISTSSKTFKTHSEQLEILKERGLIIEDEQKALKYLRTINYYRLTGYMLQLKHNDRFINNSTFEQAIKIYEFDTELRRLFLEATEYIEITLRSQLAYSFSNLYGGLGYKKSENFHDESIHTSFLKIVEKKINDSRETFVKHHKMNYDTQLPLWVAVEIFSMDILSKFYANMHIKDKKILAEFYGVNYSSLTNWLHSITTVRNISAHYSRLYNRKFTVKVRLFKEISLPNNKLVSVVYILKRLLPNEEWMRFFNSLQTLFEQYSDVIQIHHLGFIDGWDKHIKL</sequence>
<evidence type="ECO:0000313" key="2">
    <source>
        <dbReference type="Proteomes" id="UP000264960"/>
    </source>
</evidence>
<dbReference type="PIRSF" id="PIRSF034934">
    <property type="entry name" value="AbiF_AbiD"/>
    <property type="match status" value="1"/>
</dbReference>
<organism evidence="1 2">
    <name type="scientific">Bacillus pumilus</name>
    <name type="common">Bacillus mesentericus</name>
    <dbReference type="NCBI Taxonomy" id="1408"/>
    <lineage>
        <taxon>Bacteria</taxon>
        <taxon>Bacillati</taxon>
        <taxon>Bacillota</taxon>
        <taxon>Bacilli</taxon>
        <taxon>Bacillales</taxon>
        <taxon>Bacillaceae</taxon>
        <taxon>Bacillus</taxon>
    </lineage>
</organism>
<proteinExistence type="predicted"/>
<protein>
    <submittedName>
        <fullName evidence="1">Abi family protein</fullName>
    </submittedName>
</protein>
<dbReference type="Proteomes" id="UP000264960">
    <property type="component" value="Chromosome"/>
</dbReference>
<name>A0AAD0HLQ1_BACPU</name>
<evidence type="ECO:0000313" key="1">
    <source>
        <dbReference type="EMBL" id="AVM23286.1"/>
    </source>
</evidence>
<dbReference type="Pfam" id="PF07751">
    <property type="entry name" value="Abi_2"/>
    <property type="match status" value="1"/>
</dbReference>
<dbReference type="RefSeq" id="WP_117729848.1">
    <property type="nucleotide sequence ID" value="NZ_CP027116.1"/>
</dbReference>
<dbReference type="EMBL" id="CP027116">
    <property type="protein sequence ID" value="AVM23286.1"/>
    <property type="molecule type" value="Genomic_DNA"/>
</dbReference>
<reference evidence="1 2" key="1">
    <citation type="submission" date="2018-02" db="EMBL/GenBank/DDBJ databases">
        <title>The complete genome of two Bacillus pumilus strains from Cuatro Cienegas, Coahuila, Mexico.</title>
        <authorList>
            <person name="Zarza E."/>
            <person name="Alcaraz L.D."/>
            <person name="Aguilar-Salinas B."/>
            <person name="Islas A."/>
            <person name="Olmedo-Alvarez G."/>
        </authorList>
    </citation>
    <scope>NUCLEOTIDE SEQUENCE [LARGE SCALE GENOMIC DNA]</scope>
    <source>
        <strain evidence="1 2">145</strain>
    </source>
</reference>
<dbReference type="AlphaFoldDB" id="A0AAD0HLQ1"/>
<dbReference type="InterPro" id="IPR017034">
    <property type="entry name" value="Abi_system_AbiD/AbiF"/>
</dbReference>